<protein>
    <submittedName>
        <fullName evidence="2">Uncharacterized protein</fullName>
    </submittedName>
</protein>
<keyword evidence="3" id="KW-1185">Reference proteome</keyword>
<feature type="chain" id="PRO_5043830101" evidence="1">
    <location>
        <begin position="21"/>
        <end position="79"/>
    </location>
</feature>
<sequence>MRSSSSAFALVLLLICLIHGNEVVAESYKKLCHFTNVKASSMDGCTRQSCNDACQERFGQFVLGWCDWMVFCFCYKPCG</sequence>
<accession>A0AAV0PDY8</accession>
<reference evidence="2" key="1">
    <citation type="submission" date="2022-08" db="EMBL/GenBank/DDBJ databases">
        <authorList>
            <person name="Gutierrez-Valencia J."/>
        </authorList>
    </citation>
    <scope>NUCLEOTIDE SEQUENCE</scope>
</reference>
<dbReference type="Proteomes" id="UP001154282">
    <property type="component" value="Unassembled WGS sequence"/>
</dbReference>
<organism evidence="2 3">
    <name type="scientific">Linum tenue</name>
    <dbReference type="NCBI Taxonomy" id="586396"/>
    <lineage>
        <taxon>Eukaryota</taxon>
        <taxon>Viridiplantae</taxon>
        <taxon>Streptophyta</taxon>
        <taxon>Embryophyta</taxon>
        <taxon>Tracheophyta</taxon>
        <taxon>Spermatophyta</taxon>
        <taxon>Magnoliopsida</taxon>
        <taxon>eudicotyledons</taxon>
        <taxon>Gunneridae</taxon>
        <taxon>Pentapetalae</taxon>
        <taxon>rosids</taxon>
        <taxon>fabids</taxon>
        <taxon>Malpighiales</taxon>
        <taxon>Linaceae</taxon>
        <taxon>Linum</taxon>
    </lineage>
</organism>
<feature type="signal peptide" evidence="1">
    <location>
        <begin position="1"/>
        <end position="20"/>
    </location>
</feature>
<dbReference type="AlphaFoldDB" id="A0AAV0PDY8"/>
<dbReference type="EMBL" id="CAMGYJ010000008">
    <property type="protein sequence ID" value="CAI0469098.1"/>
    <property type="molecule type" value="Genomic_DNA"/>
</dbReference>
<comment type="caution">
    <text evidence="2">The sequence shown here is derived from an EMBL/GenBank/DDBJ whole genome shotgun (WGS) entry which is preliminary data.</text>
</comment>
<evidence type="ECO:0000256" key="1">
    <source>
        <dbReference type="SAM" id="SignalP"/>
    </source>
</evidence>
<name>A0AAV0PDY8_9ROSI</name>
<evidence type="ECO:0000313" key="3">
    <source>
        <dbReference type="Proteomes" id="UP001154282"/>
    </source>
</evidence>
<proteinExistence type="predicted"/>
<gene>
    <name evidence="2" type="ORF">LITE_LOCUS38053</name>
</gene>
<evidence type="ECO:0000313" key="2">
    <source>
        <dbReference type="EMBL" id="CAI0469098.1"/>
    </source>
</evidence>
<keyword evidence="1" id="KW-0732">Signal</keyword>